<evidence type="ECO:0000256" key="2">
    <source>
        <dbReference type="ARBA" id="ARBA00022679"/>
    </source>
</evidence>
<comment type="domain">
    <text evidence="8">The N-terminal domain determines nucleotide recognition and specific binding, while the C-terminal domain determines the specific binding to the target protein.</text>
</comment>
<dbReference type="EC" id="2.7.7.77" evidence="8"/>
<evidence type="ECO:0000313" key="11">
    <source>
        <dbReference type="Proteomes" id="UP000032900"/>
    </source>
</evidence>
<keyword evidence="4 8" id="KW-0547">Nucleotide-binding</keyword>
<feature type="binding site" evidence="8">
    <location>
        <position position="97"/>
    </location>
    <ligand>
        <name>Mg(2+)</name>
        <dbReference type="ChEBI" id="CHEBI:18420"/>
    </ligand>
</feature>
<comment type="caution">
    <text evidence="10">The sequence shown here is derived from an EMBL/GenBank/DDBJ whole genome shotgun (WGS) entry which is preliminary data.</text>
</comment>
<dbReference type="RefSeq" id="WP_062125935.1">
    <property type="nucleotide sequence ID" value="NZ_BAZW01000028.1"/>
</dbReference>
<comment type="catalytic activity">
    <reaction evidence="8">
        <text>Mo-molybdopterin + GTP + H(+) = Mo-molybdopterin guanine dinucleotide + diphosphate</text>
        <dbReference type="Rhea" id="RHEA:34243"/>
        <dbReference type="ChEBI" id="CHEBI:15378"/>
        <dbReference type="ChEBI" id="CHEBI:33019"/>
        <dbReference type="ChEBI" id="CHEBI:37565"/>
        <dbReference type="ChEBI" id="CHEBI:71302"/>
        <dbReference type="ChEBI" id="CHEBI:71310"/>
        <dbReference type="EC" id="2.7.7.77"/>
    </reaction>
</comment>
<keyword evidence="5 8" id="KW-0460">Magnesium</keyword>
<feature type="domain" description="MobA-like NTP transferase" evidence="9">
    <location>
        <begin position="9"/>
        <end position="160"/>
    </location>
</feature>
<dbReference type="HAMAP" id="MF_00316">
    <property type="entry name" value="MobA"/>
    <property type="match status" value="1"/>
</dbReference>
<dbReference type="GO" id="GO:0005737">
    <property type="term" value="C:cytoplasm"/>
    <property type="evidence" value="ECO:0007669"/>
    <property type="project" value="UniProtKB-SubCell"/>
</dbReference>
<dbReference type="Proteomes" id="UP000032900">
    <property type="component" value="Unassembled WGS sequence"/>
</dbReference>
<protein>
    <recommendedName>
        <fullName evidence="8">Probable molybdenum cofactor guanylyltransferase</fullName>
        <shortName evidence="8">MoCo guanylyltransferase</shortName>
        <ecNumber evidence="8">2.7.7.77</ecNumber>
    </recommendedName>
    <alternativeName>
        <fullName evidence="8">GTP:molybdopterin guanylyltransferase</fullName>
    </alternativeName>
    <alternativeName>
        <fullName evidence="8">Mo-MPT guanylyltransferase</fullName>
    </alternativeName>
    <alternativeName>
        <fullName evidence="8">Molybdopterin guanylyltransferase</fullName>
    </alternativeName>
    <alternativeName>
        <fullName evidence="8">Molybdopterin-guanine dinucleotide synthase</fullName>
        <shortName evidence="8">MGD synthase</shortName>
    </alternativeName>
</protein>
<dbReference type="AlphaFoldDB" id="A0A0E9LYN8"/>
<dbReference type="InterPro" id="IPR025877">
    <property type="entry name" value="MobA-like_NTP_Trfase"/>
</dbReference>
<dbReference type="STRING" id="1236989.JCM15548_13007"/>
<evidence type="ECO:0000256" key="8">
    <source>
        <dbReference type="HAMAP-Rule" id="MF_00316"/>
    </source>
</evidence>
<evidence type="ECO:0000256" key="4">
    <source>
        <dbReference type="ARBA" id="ARBA00022741"/>
    </source>
</evidence>
<dbReference type="GO" id="GO:0046872">
    <property type="term" value="F:metal ion binding"/>
    <property type="evidence" value="ECO:0007669"/>
    <property type="project" value="UniProtKB-KW"/>
</dbReference>
<comment type="caution">
    <text evidence="8">Lacks conserved residue(s) required for the propagation of feature annotation.</text>
</comment>
<dbReference type="Gene3D" id="3.90.550.10">
    <property type="entry name" value="Spore Coat Polysaccharide Biosynthesis Protein SpsA, Chain A"/>
    <property type="match status" value="1"/>
</dbReference>
<dbReference type="GO" id="GO:0005525">
    <property type="term" value="F:GTP binding"/>
    <property type="evidence" value="ECO:0007669"/>
    <property type="project" value="UniProtKB-UniRule"/>
</dbReference>
<keyword evidence="1 8" id="KW-0963">Cytoplasm</keyword>
<keyword evidence="7 8" id="KW-0501">Molybdenum cofactor biosynthesis</keyword>
<dbReference type="CDD" id="cd02503">
    <property type="entry name" value="MobA"/>
    <property type="match status" value="1"/>
</dbReference>
<keyword evidence="6 8" id="KW-0342">GTP-binding</keyword>
<dbReference type="InterPro" id="IPR013482">
    <property type="entry name" value="Molybde_CF_guanTrfase"/>
</dbReference>
<keyword evidence="11" id="KW-1185">Reference proteome</keyword>
<evidence type="ECO:0000256" key="6">
    <source>
        <dbReference type="ARBA" id="ARBA00023134"/>
    </source>
</evidence>
<feature type="binding site" evidence="8">
    <location>
        <position position="24"/>
    </location>
    <ligand>
        <name>GTP</name>
        <dbReference type="ChEBI" id="CHEBI:37565"/>
    </ligand>
</feature>
<evidence type="ECO:0000256" key="3">
    <source>
        <dbReference type="ARBA" id="ARBA00022723"/>
    </source>
</evidence>
<evidence type="ECO:0000256" key="5">
    <source>
        <dbReference type="ARBA" id="ARBA00022842"/>
    </source>
</evidence>
<dbReference type="EMBL" id="BAZW01000028">
    <property type="protein sequence ID" value="GAO30702.1"/>
    <property type="molecule type" value="Genomic_DNA"/>
</dbReference>
<dbReference type="GO" id="GO:0006777">
    <property type="term" value="P:Mo-molybdopterin cofactor biosynthetic process"/>
    <property type="evidence" value="ECO:0007669"/>
    <property type="project" value="UniProtKB-KW"/>
</dbReference>
<feature type="binding site" evidence="8">
    <location>
        <position position="68"/>
    </location>
    <ligand>
        <name>GTP</name>
        <dbReference type="ChEBI" id="CHEBI:37565"/>
    </ligand>
</feature>
<sequence>MTPILKTEAFILAGGKSSRMGRDKGLIEIDGRPMTAHLIDTLKNLGMTPGIISNNPAYEQFGLPVIPDIIKDQGPLGGLYTTMRWTRAANVLLVSCDMPFVSEEALKSLLDAIQPGRIVAAKVNDRLNPMPAIYPIRLKEKIKSLILAQKLKMSQWLSEQNPVVVTLGMKPYRIRATDSDELGDQFININTPDDLRHLGHKQHKLKENPDKTKDII</sequence>
<dbReference type="GO" id="GO:0061603">
    <property type="term" value="F:molybdenum cofactor guanylyltransferase activity"/>
    <property type="evidence" value="ECO:0007669"/>
    <property type="project" value="UniProtKB-EC"/>
</dbReference>
<gene>
    <name evidence="8" type="primary">mobA</name>
    <name evidence="10" type="ORF">JCM15548_13007</name>
</gene>
<keyword evidence="3 8" id="KW-0479">Metal-binding</keyword>
<comment type="subcellular location">
    <subcellularLocation>
        <location evidence="8">Cytoplasm</location>
    </subcellularLocation>
</comment>
<dbReference type="PANTHER" id="PTHR19136:SF81">
    <property type="entry name" value="MOLYBDENUM COFACTOR GUANYLYLTRANSFERASE"/>
    <property type="match status" value="1"/>
</dbReference>
<dbReference type="InterPro" id="IPR029044">
    <property type="entry name" value="Nucleotide-diphossugar_trans"/>
</dbReference>
<proteinExistence type="inferred from homology"/>
<feature type="binding site" evidence="8">
    <location>
        <begin position="12"/>
        <end position="14"/>
    </location>
    <ligand>
        <name>GTP</name>
        <dbReference type="ChEBI" id="CHEBI:37565"/>
    </ligand>
</feature>
<accession>A0A0E9LYN8</accession>
<evidence type="ECO:0000313" key="10">
    <source>
        <dbReference type="EMBL" id="GAO30702.1"/>
    </source>
</evidence>
<name>A0A0E9LYN8_9BACT</name>
<comment type="function">
    <text evidence="8">Transfers a GMP moiety from GTP to Mo-molybdopterin (Mo-MPT) cofactor (Moco or molybdenum cofactor) to form Mo-molybdopterin guanine dinucleotide (Mo-MGD) cofactor.</text>
</comment>
<evidence type="ECO:0000259" key="9">
    <source>
        <dbReference type="Pfam" id="PF12804"/>
    </source>
</evidence>
<dbReference type="PANTHER" id="PTHR19136">
    <property type="entry name" value="MOLYBDENUM COFACTOR GUANYLYLTRANSFERASE"/>
    <property type="match status" value="1"/>
</dbReference>
<comment type="cofactor">
    <cofactor evidence="8">
        <name>Mg(2+)</name>
        <dbReference type="ChEBI" id="CHEBI:18420"/>
    </cofactor>
</comment>
<reference evidence="10 11" key="1">
    <citation type="journal article" date="2015" name="Microbes Environ.">
        <title>Distribution and evolution of nitrogen fixation genes in the phylum bacteroidetes.</title>
        <authorList>
            <person name="Inoue J."/>
            <person name="Oshima K."/>
            <person name="Suda W."/>
            <person name="Sakamoto M."/>
            <person name="Iino T."/>
            <person name="Noda S."/>
            <person name="Hongoh Y."/>
            <person name="Hattori M."/>
            <person name="Ohkuma M."/>
        </authorList>
    </citation>
    <scope>NUCLEOTIDE SEQUENCE [LARGE SCALE GENOMIC DNA]</scope>
    <source>
        <strain evidence="10">JCM 15548</strain>
    </source>
</reference>
<dbReference type="SUPFAM" id="SSF53448">
    <property type="entry name" value="Nucleotide-diphospho-sugar transferases"/>
    <property type="match status" value="1"/>
</dbReference>
<evidence type="ECO:0000256" key="7">
    <source>
        <dbReference type="ARBA" id="ARBA00023150"/>
    </source>
</evidence>
<comment type="similarity">
    <text evidence="8">Belongs to the MobA family.</text>
</comment>
<dbReference type="Pfam" id="PF12804">
    <property type="entry name" value="NTP_transf_3"/>
    <property type="match status" value="1"/>
</dbReference>
<evidence type="ECO:0000256" key="1">
    <source>
        <dbReference type="ARBA" id="ARBA00022490"/>
    </source>
</evidence>
<keyword evidence="2 8" id="KW-0808">Transferase</keyword>
<feature type="binding site" evidence="8">
    <location>
        <position position="97"/>
    </location>
    <ligand>
        <name>GTP</name>
        <dbReference type="ChEBI" id="CHEBI:37565"/>
    </ligand>
</feature>
<organism evidence="10 11">
    <name type="scientific">Geofilum rubicundum JCM 15548</name>
    <dbReference type="NCBI Taxonomy" id="1236989"/>
    <lineage>
        <taxon>Bacteria</taxon>
        <taxon>Pseudomonadati</taxon>
        <taxon>Bacteroidota</taxon>
        <taxon>Bacteroidia</taxon>
        <taxon>Marinilabiliales</taxon>
        <taxon>Marinilabiliaceae</taxon>
        <taxon>Geofilum</taxon>
    </lineage>
</organism>